<gene>
    <name evidence="9" type="ORF">BOVATA_029770</name>
</gene>
<sequence length="849" mass="95205">MWKSVIRFDYRAANFQVRRPVPLLPGHRGSTFPSLTAIGNRLFSRDAFDRYGVPSGSDSVSLCGPNGEKISETAEGCCPSTHDRKNTNNAEYGQHNRQTCAASCSAVIEFPRQYPAGTHKGRLLDGSSHIGQGQYASSTFAIHPQLVQPVGAYACCDGSSVLERGDVPSDEKRANRRHGAVPIVSTVAAWQRSPISIVGNCNGYMPGCPPSRRCFALWSRSGNNNKDTAGSASSRGSAVTSWTKGRSLTRGLMSLSYHLVRWAVVLPFRLGKWTIHLVSLTFKAVGHLMSMCARAAVVARVGGVSGIFKSIVGGIKHTVHWCKTGFRLYFANVKVSYYILLKRLKGHPMRYNERKLLMNTLNDALKLVPFSFFLIVPFAELLLPVAIRLFPQMLPSTFRTDNSKSDDYLQKKLLAKKELAQFFQELVQERTNQLLQDELDSSIKTKMEALKDFQERILNKKDRDINPFLSSNELLVFAKIFKKEFKLDQMNLETLKVMCKLLGITPFSVRSHVVLQLRHHLLKIQREDRLIMWEGVDSLSTEELQEACRDRAMKFYNISREQLQQQLKQWLDLSSMPQISPILLLWSRCITMTHEPMAIKADDEIIADDKLAIPETAAVEVADVSDAVHDVTKPTKVGEKFAEEVTTAQKASSTRIMKAVTAAAEVDAQKLVSKEERLEELSLKAKELKDIIDGNVKPCEGEELVDGVTSLDDPMPGELLELHSSEENFMHLHNEDHVIRHAEEIKHLSSLGKKEILVRHEELLSALHIQREITDLQHNQLTEMYAFLLKVSEDLNAGVESNIKDAVNDLVLAARQELEKIEELTCQFDKHNLTYESQTSTPAPVSSTA</sequence>
<comment type="subcellular location">
    <subcellularLocation>
        <location evidence="1">Mitochondrion inner membrane</location>
        <topology evidence="1">Single-pass membrane protein</topology>
    </subcellularLocation>
</comment>
<reference evidence="9 10" key="1">
    <citation type="journal article" date="2017" name="BMC Genomics">
        <title>Whole-genome assembly of Babesia ovata and comparative genomics between closely related pathogens.</title>
        <authorList>
            <person name="Yamagishi J."/>
            <person name="Asada M."/>
            <person name="Hakimi H."/>
            <person name="Tanaka T.Q."/>
            <person name="Sugimoto C."/>
            <person name="Kawazu S."/>
        </authorList>
    </citation>
    <scope>NUCLEOTIDE SEQUENCE [LARGE SCALE GENOMIC DNA]</scope>
    <source>
        <strain evidence="9 10">Miyake</strain>
    </source>
</reference>
<dbReference type="PANTHER" id="PTHR14009:SF1">
    <property type="entry name" value="MITOCHONDRIAL PROTON_CALCIUM EXCHANGER PROTEIN"/>
    <property type="match status" value="1"/>
</dbReference>
<evidence type="ECO:0000256" key="3">
    <source>
        <dbReference type="ARBA" id="ARBA00022792"/>
    </source>
</evidence>
<comment type="caution">
    <text evidence="9">The sequence shown here is derived from an EMBL/GenBank/DDBJ whole genome shotgun (WGS) entry which is preliminary data.</text>
</comment>
<dbReference type="InterPro" id="IPR033122">
    <property type="entry name" value="LETM1-like_RBD"/>
</dbReference>
<evidence type="ECO:0000256" key="6">
    <source>
        <dbReference type="ARBA" id="ARBA00023136"/>
    </source>
</evidence>
<dbReference type="GO" id="GO:0005743">
    <property type="term" value="C:mitochondrial inner membrane"/>
    <property type="evidence" value="ECO:0007669"/>
    <property type="project" value="UniProtKB-SubCell"/>
</dbReference>
<dbReference type="GO" id="GO:0043022">
    <property type="term" value="F:ribosome binding"/>
    <property type="evidence" value="ECO:0007669"/>
    <property type="project" value="InterPro"/>
</dbReference>
<keyword evidence="5 7" id="KW-0496">Mitochondrion</keyword>
<protein>
    <submittedName>
        <fullName evidence="9">LETM1 family protein</fullName>
    </submittedName>
</protein>
<dbReference type="PROSITE" id="PS51758">
    <property type="entry name" value="LETM1_RBD"/>
    <property type="match status" value="1"/>
</dbReference>
<keyword evidence="4" id="KW-1133">Transmembrane helix</keyword>
<evidence type="ECO:0000256" key="2">
    <source>
        <dbReference type="ARBA" id="ARBA00022692"/>
    </source>
</evidence>
<evidence type="ECO:0000256" key="1">
    <source>
        <dbReference type="ARBA" id="ARBA00004434"/>
    </source>
</evidence>
<feature type="domain" description="Letm1 RBD" evidence="8">
    <location>
        <begin position="407"/>
        <end position="641"/>
    </location>
</feature>
<dbReference type="RefSeq" id="XP_028867727.1">
    <property type="nucleotide sequence ID" value="XM_029011894.1"/>
</dbReference>
<dbReference type="AlphaFoldDB" id="A0A2H6KET4"/>
<keyword evidence="6" id="KW-0472">Membrane</keyword>
<organism evidence="9 10">
    <name type="scientific">Babesia ovata</name>
    <dbReference type="NCBI Taxonomy" id="189622"/>
    <lineage>
        <taxon>Eukaryota</taxon>
        <taxon>Sar</taxon>
        <taxon>Alveolata</taxon>
        <taxon>Apicomplexa</taxon>
        <taxon>Aconoidasida</taxon>
        <taxon>Piroplasmida</taxon>
        <taxon>Babesiidae</taxon>
        <taxon>Babesia</taxon>
    </lineage>
</organism>
<evidence type="ECO:0000313" key="9">
    <source>
        <dbReference type="EMBL" id="GBE61484.1"/>
    </source>
</evidence>
<keyword evidence="10" id="KW-1185">Reference proteome</keyword>
<proteinExistence type="predicted"/>
<name>A0A2H6KET4_9APIC</name>
<dbReference type="PANTHER" id="PTHR14009">
    <property type="entry name" value="LEUCINE ZIPPER-EF-HAND CONTAINING TRANSMEMBRANE PROTEIN"/>
    <property type="match status" value="1"/>
</dbReference>
<dbReference type="GO" id="GO:0030003">
    <property type="term" value="P:intracellular monoatomic cation homeostasis"/>
    <property type="evidence" value="ECO:0007669"/>
    <property type="project" value="TreeGrafter"/>
</dbReference>
<dbReference type="VEuPathDB" id="PiroplasmaDB:BOVATA_029770"/>
<dbReference type="Proteomes" id="UP000236319">
    <property type="component" value="Unassembled WGS sequence"/>
</dbReference>
<keyword evidence="2" id="KW-0812">Transmembrane</keyword>
<dbReference type="OrthoDB" id="275278at2759"/>
<accession>A0A2H6KET4</accession>
<dbReference type="Pfam" id="PF07766">
    <property type="entry name" value="LETM1_RBD"/>
    <property type="match status" value="1"/>
</dbReference>
<dbReference type="InterPro" id="IPR044202">
    <property type="entry name" value="LETM1/MDM38-like"/>
</dbReference>
<evidence type="ECO:0000259" key="8">
    <source>
        <dbReference type="PROSITE" id="PS51758"/>
    </source>
</evidence>
<evidence type="ECO:0000313" key="10">
    <source>
        <dbReference type="Proteomes" id="UP000236319"/>
    </source>
</evidence>
<evidence type="ECO:0000256" key="7">
    <source>
        <dbReference type="PROSITE-ProRule" id="PRU01094"/>
    </source>
</evidence>
<evidence type="ECO:0000256" key="5">
    <source>
        <dbReference type="ARBA" id="ARBA00023128"/>
    </source>
</evidence>
<evidence type="ECO:0000256" key="4">
    <source>
        <dbReference type="ARBA" id="ARBA00022989"/>
    </source>
</evidence>
<dbReference type="EMBL" id="BDSA01000003">
    <property type="protein sequence ID" value="GBE61484.1"/>
    <property type="molecule type" value="Genomic_DNA"/>
</dbReference>
<dbReference type="GeneID" id="39875254"/>
<keyword evidence="3" id="KW-0999">Mitochondrion inner membrane</keyword>